<dbReference type="Pfam" id="PF05683">
    <property type="entry name" value="Fumerase_C"/>
    <property type="match status" value="1"/>
</dbReference>
<reference evidence="4 5" key="1">
    <citation type="submission" date="2020-11" db="EMBL/GenBank/DDBJ databases">
        <authorList>
            <person name="Peeters C."/>
        </authorList>
    </citation>
    <scope>NUCLEOTIDE SEQUENCE [LARGE SCALE GENOMIC DNA]</scope>
    <source>
        <strain evidence="4 5">LMG 7974</strain>
    </source>
</reference>
<comment type="similarity">
    <text evidence="1">Belongs to the class-I fumarase family.</text>
</comment>
<evidence type="ECO:0000313" key="4">
    <source>
        <dbReference type="EMBL" id="CAD7288938.1"/>
    </source>
</evidence>
<gene>
    <name evidence="4" type="primary">fumA</name>
    <name evidence="4" type="ORF">LMG7974_01249</name>
</gene>
<dbReference type="Proteomes" id="UP000789803">
    <property type="component" value="Unassembled WGS sequence"/>
</dbReference>
<sequence>MTLNTPFNKAELSRLKAGDIVEISGQIIVARDAAHKRIYQNKNLNFSLKGECIYYMGPSPAKPDQIIGAAGPTTSSRMDIYTPYMLKTLGVIAMIGKGYRCVDVVKAIKDVGAVYFVAIGGAGALISKCIKSYEILAFADLGAEALAKIVVENMPLIVAIDSKGNDFYKIGQERFKKEFLS</sequence>
<accession>A0ABM8Q826</accession>
<dbReference type="SUPFAM" id="SSF117457">
    <property type="entry name" value="FumA C-terminal domain-like"/>
    <property type="match status" value="1"/>
</dbReference>
<dbReference type="PANTHER" id="PTHR43351:SF2">
    <property type="entry name" value="L(+)-TARTRATE DEHYDRATASE SUBUNIT BETA-RELATED"/>
    <property type="match status" value="1"/>
</dbReference>
<dbReference type="InterPro" id="IPR004647">
    <property type="entry name" value="Fe-S_hydro-lyase_TtdB-typ_cat"/>
</dbReference>
<comment type="caution">
    <text evidence="4">The sequence shown here is derived from an EMBL/GenBank/DDBJ whole genome shotgun (WGS) entry which is preliminary data.</text>
</comment>
<dbReference type="InterPro" id="IPR036660">
    <property type="entry name" value="Fe-S_hydroAse_TtdB_cat_sf"/>
</dbReference>
<name>A0ABM8Q826_9BACT</name>
<evidence type="ECO:0000259" key="3">
    <source>
        <dbReference type="Pfam" id="PF05683"/>
    </source>
</evidence>
<organism evidence="4 5">
    <name type="scientific">Campylobacter majalis</name>
    <dbReference type="NCBI Taxonomy" id="2790656"/>
    <lineage>
        <taxon>Bacteria</taxon>
        <taxon>Pseudomonadati</taxon>
        <taxon>Campylobacterota</taxon>
        <taxon>Epsilonproteobacteria</taxon>
        <taxon>Campylobacterales</taxon>
        <taxon>Campylobacteraceae</taxon>
        <taxon>Campylobacter</taxon>
    </lineage>
</organism>
<proteinExistence type="inferred from homology"/>
<protein>
    <submittedName>
        <fullName evidence="4">Fumarate hydratase class I, aerobic</fullName>
        <ecNumber evidence="4">4.2.1.2</ecNumber>
    </submittedName>
</protein>
<feature type="domain" description="Fe-S hydro-lyase tartrate dehydratase beta-type catalytic" evidence="3">
    <location>
        <begin position="2"/>
        <end position="169"/>
    </location>
</feature>
<keyword evidence="2 4" id="KW-0456">Lyase</keyword>
<evidence type="ECO:0000313" key="5">
    <source>
        <dbReference type="Proteomes" id="UP000789803"/>
    </source>
</evidence>
<dbReference type="RefSeq" id="WP_229933039.1">
    <property type="nucleotide sequence ID" value="NZ_CAJHOF010000010.1"/>
</dbReference>
<dbReference type="EC" id="4.2.1.2" evidence="4"/>
<dbReference type="EMBL" id="CAJHOF010000010">
    <property type="protein sequence ID" value="CAD7288938.1"/>
    <property type="molecule type" value="Genomic_DNA"/>
</dbReference>
<dbReference type="NCBIfam" id="TIGR00723">
    <property type="entry name" value="ttdB_fumA_fumB"/>
    <property type="match status" value="1"/>
</dbReference>
<evidence type="ECO:0000256" key="1">
    <source>
        <dbReference type="ARBA" id="ARBA00008876"/>
    </source>
</evidence>
<keyword evidence="5" id="KW-1185">Reference proteome</keyword>
<evidence type="ECO:0000256" key="2">
    <source>
        <dbReference type="ARBA" id="ARBA00023239"/>
    </source>
</evidence>
<dbReference type="PANTHER" id="PTHR43351">
    <property type="entry name" value="L(+)-TARTRATE DEHYDRATASE SUBUNIT BETA"/>
    <property type="match status" value="1"/>
</dbReference>
<dbReference type="GO" id="GO:0004333">
    <property type="term" value="F:fumarate hydratase activity"/>
    <property type="evidence" value="ECO:0007669"/>
    <property type="project" value="UniProtKB-EC"/>
</dbReference>
<dbReference type="Gene3D" id="3.20.130.10">
    <property type="entry name" value="Fe-S hydro-lyase, tartrate dehydratase beta-type, catalytic domain"/>
    <property type="match status" value="1"/>
</dbReference>